<feature type="region of interest" description="Disordered" evidence="2">
    <location>
        <begin position="349"/>
        <end position="392"/>
    </location>
</feature>
<dbReference type="EMBL" id="ML992693">
    <property type="protein sequence ID" value="KAF2208530.1"/>
    <property type="molecule type" value="Genomic_DNA"/>
</dbReference>
<evidence type="ECO:0000259" key="3">
    <source>
        <dbReference type="PROSITE" id="PS51048"/>
    </source>
</evidence>
<evidence type="ECO:0000256" key="1">
    <source>
        <dbReference type="ARBA" id="ARBA00008509"/>
    </source>
</evidence>
<feature type="compositionally biased region" description="Acidic residues" evidence="2">
    <location>
        <begin position="323"/>
        <end position="333"/>
    </location>
</feature>
<feature type="compositionally biased region" description="Basic and acidic residues" evidence="2">
    <location>
        <begin position="302"/>
        <end position="322"/>
    </location>
</feature>
<accession>A0A6A6F5P3</accession>
<organism evidence="5 6">
    <name type="scientific">Cercospora zeae-maydis SCOH1-5</name>
    <dbReference type="NCBI Taxonomy" id="717836"/>
    <lineage>
        <taxon>Eukaryota</taxon>
        <taxon>Fungi</taxon>
        <taxon>Dikarya</taxon>
        <taxon>Ascomycota</taxon>
        <taxon>Pezizomycotina</taxon>
        <taxon>Dothideomycetes</taxon>
        <taxon>Dothideomycetidae</taxon>
        <taxon>Mycosphaerellales</taxon>
        <taxon>Mycosphaerellaceae</taxon>
        <taxon>Cercospora</taxon>
    </lineage>
</organism>
<sequence>MAANAARGKKALDASKYEEAIKEYSDAIADSPTSPDFYIQRSVANQRAGRFEAALADAEQGVLNAMQRAKKELITEAQFRRGVALYKLDRLGDAGFILDLVKQRDEKHKQAEMWINKTKMDLEKLSPEDEKRKVTIVEKPSMPAATSAEILPAPSAPAAPQQTPADKVRYEWYQNTENIYFTLMAKGVPKNQCVVHFEERSFSVSFPTGSNSSYDLHIEPLFAPIDPNRSITRVLASKVEIILIKAQPGVKWRKLESDEPQKDALKADSVADGDSNADDAVKRAVLTEPAKGPAYPTSSKKGPKDWDKVAKEAMPKSDKPGAAEDDDDYEGGDEANHFFKKLFKGASPEAQRAMMKSYTESNGTALSTNWEEVSKGPVETTPPDGMEAKPWR</sequence>
<evidence type="ECO:0000259" key="4">
    <source>
        <dbReference type="PROSITE" id="PS51203"/>
    </source>
</evidence>
<dbReference type="PANTHER" id="PTHR45862">
    <property type="entry name" value="PROTEIN SGT1 HOMOLOG"/>
    <property type="match status" value="1"/>
</dbReference>
<dbReference type="CDD" id="cd06466">
    <property type="entry name" value="p23_CS_SGT1_like"/>
    <property type="match status" value="1"/>
</dbReference>
<dbReference type="InterPro" id="IPR011990">
    <property type="entry name" value="TPR-like_helical_dom_sf"/>
</dbReference>
<dbReference type="InterPro" id="IPR008978">
    <property type="entry name" value="HSP20-like_chaperone"/>
</dbReference>
<dbReference type="InterPro" id="IPR007699">
    <property type="entry name" value="SGS_dom"/>
</dbReference>
<evidence type="ECO:0000256" key="2">
    <source>
        <dbReference type="SAM" id="MobiDB-lite"/>
    </source>
</evidence>
<dbReference type="Gene3D" id="1.25.40.10">
    <property type="entry name" value="Tetratricopeptide repeat domain"/>
    <property type="match status" value="1"/>
</dbReference>
<dbReference type="SUPFAM" id="SSF49764">
    <property type="entry name" value="HSP20-like chaperones"/>
    <property type="match status" value="1"/>
</dbReference>
<dbReference type="Pfam" id="PF04969">
    <property type="entry name" value="CS"/>
    <property type="match status" value="1"/>
</dbReference>
<feature type="region of interest" description="Disordered" evidence="2">
    <location>
        <begin position="254"/>
        <end position="334"/>
    </location>
</feature>
<keyword evidence="6" id="KW-1185">Reference proteome</keyword>
<dbReference type="InterPro" id="IPR044563">
    <property type="entry name" value="Sgt1-like"/>
</dbReference>
<name>A0A6A6F5P3_9PEZI</name>
<dbReference type="Pfam" id="PF05002">
    <property type="entry name" value="SGS"/>
    <property type="match status" value="1"/>
</dbReference>
<feature type="compositionally biased region" description="Basic and acidic residues" evidence="2">
    <location>
        <begin position="254"/>
        <end position="266"/>
    </location>
</feature>
<dbReference type="PROSITE" id="PS51203">
    <property type="entry name" value="CS"/>
    <property type="match status" value="1"/>
</dbReference>
<dbReference type="PROSITE" id="PS51048">
    <property type="entry name" value="SGS"/>
    <property type="match status" value="1"/>
</dbReference>
<dbReference type="Proteomes" id="UP000799539">
    <property type="component" value="Unassembled WGS sequence"/>
</dbReference>
<gene>
    <name evidence="5" type="ORF">CERZMDRAFT_70764</name>
</gene>
<dbReference type="AlphaFoldDB" id="A0A6A6F5P3"/>
<dbReference type="InterPro" id="IPR007052">
    <property type="entry name" value="CS_dom"/>
</dbReference>
<dbReference type="OrthoDB" id="1898560at2759"/>
<evidence type="ECO:0000313" key="5">
    <source>
        <dbReference type="EMBL" id="KAF2208530.1"/>
    </source>
</evidence>
<evidence type="ECO:0008006" key="7">
    <source>
        <dbReference type="Google" id="ProtNLM"/>
    </source>
</evidence>
<feature type="domain" description="SGS" evidence="3">
    <location>
        <begin position="294"/>
        <end position="392"/>
    </location>
</feature>
<evidence type="ECO:0000313" key="6">
    <source>
        <dbReference type="Proteomes" id="UP000799539"/>
    </source>
</evidence>
<feature type="domain" description="CS" evidence="4">
    <location>
        <begin position="165"/>
        <end position="256"/>
    </location>
</feature>
<protein>
    <recommendedName>
        <fullName evidence="7">CS domain-containing protein</fullName>
    </recommendedName>
</protein>
<dbReference type="SUPFAM" id="SSF48452">
    <property type="entry name" value="TPR-like"/>
    <property type="match status" value="1"/>
</dbReference>
<reference evidence="5" key="1">
    <citation type="journal article" date="2020" name="Stud. Mycol.">
        <title>101 Dothideomycetes genomes: a test case for predicting lifestyles and emergence of pathogens.</title>
        <authorList>
            <person name="Haridas S."/>
            <person name="Albert R."/>
            <person name="Binder M."/>
            <person name="Bloem J."/>
            <person name="Labutti K."/>
            <person name="Salamov A."/>
            <person name="Andreopoulos B."/>
            <person name="Baker S."/>
            <person name="Barry K."/>
            <person name="Bills G."/>
            <person name="Bluhm B."/>
            <person name="Cannon C."/>
            <person name="Castanera R."/>
            <person name="Culley D."/>
            <person name="Daum C."/>
            <person name="Ezra D."/>
            <person name="Gonzalez J."/>
            <person name="Henrissat B."/>
            <person name="Kuo A."/>
            <person name="Liang C."/>
            <person name="Lipzen A."/>
            <person name="Lutzoni F."/>
            <person name="Magnuson J."/>
            <person name="Mondo S."/>
            <person name="Nolan M."/>
            <person name="Ohm R."/>
            <person name="Pangilinan J."/>
            <person name="Park H.-J."/>
            <person name="Ramirez L."/>
            <person name="Alfaro M."/>
            <person name="Sun H."/>
            <person name="Tritt A."/>
            <person name="Yoshinaga Y."/>
            <person name="Zwiers L.-H."/>
            <person name="Turgeon B."/>
            <person name="Goodwin S."/>
            <person name="Spatafora J."/>
            <person name="Crous P."/>
            <person name="Grigoriev I."/>
        </authorList>
    </citation>
    <scope>NUCLEOTIDE SEQUENCE</scope>
    <source>
        <strain evidence="5">SCOH1-5</strain>
    </source>
</reference>
<comment type="similarity">
    <text evidence="1">Belongs to the SGT1 family.</text>
</comment>
<dbReference type="Gene3D" id="2.60.40.790">
    <property type="match status" value="1"/>
</dbReference>
<dbReference type="GO" id="GO:0051087">
    <property type="term" value="F:protein-folding chaperone binding"/>
    <property type="evidence" value="ECO:0007669"/>
    <property type="project" value="InterPro"/>
</dbReference>
<proteinExistence type="inferred from homology"/>
<feature type="compositionally biased region" description="Polar residues" evidence="2">
    <location>
        <begin position="358"/>
        <end position="371"/>
    </location>
</feature>